<dbReference type="eggNOG" id="ENOG5033XQ2">
    <property type="taxonomic scope" value="Bacteria"/>
</dbReference>
<proteinExistence type="predicted"/>
<gene>
    <name evidence="1" type="ORF">CD29_16465</name>
</gene>
<protein>
    <recommendedName>
        <fullName evidence="3">Lipoprotein</fullName>
    </recommendedName>
</protein>
<dbReference type="Proteomes" id="UP000030416">
    <property type="component" value="Unassembled WGS sequence"/>
</dbReference>
<reference evidence="1 2" key="1">
    <citation type="submission" date="2014-02" db="EMBL/GenBank/DDBJ databases">
        <title>Draft genome sequence of Lysinibacillus manganicus DSM 26584T.</title>
        <authorList>
            <person name="Zhang F."/>
            <person name="Wang G."/>
            <person name="Zhang L."/>
        </authorList>
    </citation>
    <scope>NUCLEOTIDE SEQUENCE [LARGE SCALE GENOMIC DNA]</scope>
    <source>
        <strain evidence="1 2">DSM 26584</strain>
    </source>
</reference>
<evidence type="ECO:0000313" key="1">
    <source>
        <dbReference type="EMBL" id="KGR76735.1"/>
    </source>
</evidence>
<dbReference type="RefSeq" id="WP_036189012.1">
    <property type="nucleotide sequence ID" value="NZ_AVDA01000024.1"/>
</dbReference>
<dbReference type="AlphaFoldDB" id="A0A0A3HZP7"/>
<organism evidence="1 2">
    <name type="scientific">Ureibacillus manganicus DSM 26584</name>
    <dbReference type="NCBI Taxonomy" id="1384049"/>
    <lineage>
        <taxon>Bacteria</taxon>
        <taxon>Bacillati</taxon>
        <taxon>Bacillota</taxon>
        <taxon>Bacilli</taxon>
        <taxon>Bacillales</taxon>
        <taxon>Caryophanaceae</taxon>
        <taxon>Ureibacillus</taxon>
    </lineage>
</organism>
<evidence type="ECO:0000313" key="2">
    <source>
        <dbReference type="Proteomes" id="UP000030416"/>
    </source>
</evidence>
<dbReference type="PROSITE" id="PS51257">
    <property type="entry name" value="PROKAR_LIPOPROTEIN"/>
    <property type="match status" value="1"/>
</dbReference>
<name>A0A0A3HZP7_9BACL</name>
<dbReference type="EMBL" id="JPVN01000024">
    <property type="protein sequence ID" value="KGR76735.1"/>
    <property type="molecule type" value="Genomic_DNA"/>
</dbReference>
<sequence>MRLILLCVIILLLLSGCSNKITLELVDATVAIKETTIVGFSSTEHDGEMILPNILSYNFSLKNIGVDAVGGYGKLQGSNYDEGLQVTLEPGENLLTLSKEMLGVNIFEEKGRKLGAGETSKPILEPNELGEFTLDFILIEITENSGIKTPSTKQLQKLQEIALDATIIVSIKDKEIAQFELSNKEF</sequence>
<dbReference type="OrthoDB" id="2942850at2"/>
<comment type="caution">
    <text evidence="1">The sequence shown here is derived from an EMBL/GenBank/DDBJ whole genome shotgun (WGS) entry which is preliminary data.</text>
</comment>
<evidence type="ECO:0008006" key="3">
    <source>
        <dbReference type="Google" id="ProtNLM"/>
    </source>
</evidence>
<keyword evidence="2" id="KW-1185">Reference proteome</keyword>
<accession>A0A0A3HZP7</accession>